<dbReference type="FunFam" id="3.40.50.300:FF:001091">
    <property type="entry name" value="Probable disease resistance protein At1g61300"/>
    <property type="match status" value="1"/>
</dbReference>
<evidence type="ECO:0000259" key="7">
    <source>
        <dbReference type="Pfam" id="PF00931"/>
    </source>
</evidence>
<evidence type="ECO:0000256" key="4">
    <source>
        <dbReference type="ARBA" id="ARBA00022741"/>
    </source>
</evidence>
<protein>
    <submittedName>
        <fullName evidence="9">Putative disease resistance RPP8-like protein 2</fullName>
    </submittedName>
</protein>
<dbReference type="InterPro" id="IPR042197">
    <property type="entry name" value="Apaf_helical"/>
</dbReference>
<evidence type="ECO:0000256" key="3">
    <source>
        <dbReference type="ARBA" id="ARBA00022737"/>
    </source>
</evidence>
<dbReference type="InterPro" id="IPR002182">
    <property type="entry name" value="NB-ARC"/>
</dbReference>
<dbReference type="PANTHER" id="PTHR36766:SF70">
    <property type="entry name" value="DISEASE RESISTANCE PROTEIN RGA4"/>
    <property type="match status" value="1"/>
</dbReference>
<dbReference type="CDD" id="cd14798">
    <property type="entry name" value="RX-CC_like"/>
    <property type="match status" value="1"/>
</dbReference>
<gene>
    <name evidence="9" type="ORF">FCM35_KLT09429</name>
</gene>
<accession>A0A833R8X7</accession>
<dbReference type="Gene3D" id="1.10.8.430">
    <property type="entry name" value="Helical domain of apoptotic protease-activating factors"/>
    <property type="match status" value="1"/>
</dbReference>
<dbReference type="InterPro" id="IPR041118">
    <property type="entry name" value="Rx_N"/>
</dbReference>
<evidence type="ECO:0000313" key="9">
    <source>
        <dbReference type="EMBL" id="KAF3340585.1"/>
    </source>
</evidence>
<organism evidence="9 10">
    <name type="scientific">Carex littledalei</name>
    <dbReference type="NCBI Taxonomy" id="544730"/>
    <lineage>
        <taxon>Eukaryota</taxon>
        <taxon>Viridiplantae</taxon>
        <taxon>Streptophyta</taxon>
        <taxon>Embryophyta</taxon>
        <taxon>Tracheophyta</taxon>
        <taxon>Spermatophyta</taxon>
        <taxon>Magnoliopsida</taxon>
        <taxon>Liliopsida</taxon>
        <taxon>Poales</taxon>
        <taxon>Cyperaceae</taxon>
        <taxon>Cyperoideae</taxon>
        <taxon>Cariceae</taxon>
        <taxon>Carex</taxon>
        <taxon>Carex subgen. Euthyceras</taxon>
    </lineage>
</organism>
<dbReference type="GO" id="GO:0006952">
    <property type="term" value="P:defense response"/>
    <property type="evidence" value="ECO:0007669"/>
    <property type="project" value="UniProtKB-KW"/>
</dbReference>
<dbReference type="InterPro" id="IPR027417">
    <property type="entry name" value="P-loop_NTPase"/>
</dbReference>
<comment type="caution">
    <text evidence="9">The sequence shown here is derived from an EMBL/GenBank/DDBJ whole genome shotgun (WGS) entry which is preliminary data.</text>
</comment>
<dbReference type="OrthoDB" id="1867717at2759"/>
<feature type="domain" description="Disease resistance N-terminal" evidence="8">
    <location>
        <begin position="4"/>
        <end position="84"/>
    </location>
</feature>
<proteinExistence type="inferred from homology"/>
<keyword evidence="6" id="KW-0067">ATP-binding</keyword>
<sequence length="405" mass="46056">MAEALTSVLEKLADVLLVKVREVQEVSGQIKKMQKDLRLIQALLRDVGSKCNRNNVVTEWLNQVREIANRIDSVIDKFLDVIKENSPENSNWVRNIIKAVKRNYKTYKLLGLHKKLKDITKKLNWIYKLGTEMGIEHTLGALNDVDDPEPSDKVVDPEVVGFEDDKCKIINQLLDTNISRRTVLSIVGPGGLGKTTLAQKVFKSDKLEGQFDCRAWQSISQTYNLNDIMRAILYSVKPQMKKKDPPVTDGDLLVKLKSSLIGKKYLIILDDVWDINLWEKLKMALPDMYNASRVIITTRSLDVAKAADCNTKPYKLRYLSDAEGVTLLFRNAFQQHVQPESYPHLLDVAKKLTEKCGGLPLALIVLGGILTRRDRNYTAWNTLYETIDWHDKDGIQCSQVKDCTS</sequence>
<dbReference type="EMBL" id="SWLB01000002">
    <property type="protein sequence ID" value="KAF3340585.1"/>
    <property type="molecule type" value="Genomic_DNA"/>
</dbReference>
<keyword evidence="4" id="KW-0547">Nucleotide-binding</keyword>
<reference evidence="9" key="1">
    <citation type="submission" date="2020-01" db="EMBL/GenBank/DDBJ databases">
        <title>Genome sequence of Kobresia littledalei, the first chromosome-level genome in the family Cyperaceae.</title>
        <authorList>
            <person name="Qu G."/>
        </authorList>
    </citation>
    <scope>NUCLEOTIDE SEQUENCE</scope>
    <source>
        <strain evidence="9">C.B.Clarke</strain>
        <tissue evidence="9">Leaf</tissue>
    </source>
</reference>
<feature type="domain" description="NB-ARC" evidence="7">
    <location>
        <begin position="163"/>
        <end position="336"/>
    </location>
</feature>
<dbReference type="PANTHER" id="PTHR36766">
    <property type="entry name" value="PLANT BROAD-SPECTRUM MILDEW RESISTANCE PROTEIN RPW8"/>
    <property type="match status" value="1"/>
</dbReference>
<keyword evidence="10" id="KW-1185">Reference proteome</keyword>
<name>A0A833R8X7_9POAL</name>
<comment type="similarity">
    <text evidence="1">Belongs to the disease resistance NB-LRR family.</text>
</comment>
<evidence type="ECO:0000256" key="1">
    <source>
        <dbReference type="ARBA" id="ARBA00008894"/>
    </source>
</evidence>
<dbReference type="Gene3D" id="1.20.5.4130">
    <property type="match status" value="1"/>
</dbReference>
<dbReference type="Gene3D" id="3.40.50.300">
    <property type="entry name" value="P-loop containing nucleotide triphosphate hydrolases"/>
    <property type="match status" value="1"/>
</dbReference>
<dbReference type="Pfam" id="PF18052">
    <property type="entry name" value="Rx_N"/>
    <property type="match status" value="1"/>
</dbReference>
<dbReference type="GO" id="GO:0005524">
    <property type="term" value="F:ATP binding"/>
    <property type="evidence" value="ECO:0007669"/>
    <property type="project" value="UniProtKB-KW"/>
</dbReference>
<keyword evidence="2" id="KW-0433">Leucine-rich repeat</keyword>
<dbReference type="Pfam" id="PF00931">
    <property type="entry name" value="NB-ARC"/>
    <property type="match status" value="1"/>
</dbReference>
<evidence type="ECO:0000313" key="10">
    <source>
        <dbReference type="Proteomes" id="UP000623129"/>
    </source>
</evidence>
<dbReference type="PRINTS" id="PR00364">
    <property type="entry name" value="DISEASERSIST"/>
</dbReference>
<dbReference type="GO" id="GO:0043531">
    <property type="term" value="F:ADP binding"/>
    <property type="evidence" value="ECO:0007669"/>
    <property type="project" value="InterPro"/>
</dbReference>
<dbReference type="SUPFAM" id="SSF52540">
    <property type="entry name" value="P-loop containing nucleoside triphosphate hydrolases"/>
    <property type="match status" value="1"/>
</dbReference>
<dbReference type="AlphaFoldDB" id="A0A833R8X7"/>
<evidence type="ECO:0000256" key="5">
    <source>
        <dbReference type="ARBA" id="ARBA00022821"/>
    </source>
</evidence>
<evidence type="ECO:0000259" key="8">
    <source>
        <dbReference type="Pfam" id="PF18052"/>
    </source>
</evidence>
<keyword evidence="5" id="KW-0611">Plant defense</keyword>
<evidence type="ECO:0000256" key="6">
    <source>
        <dbReference type="ARBA" id="ARBA00022840"/>
    </source>
</evidence>
<dbReference type="Proteomes" id="UP000623129">
    <property type="component" value="Unassembled WGS sequence"/>
</dbReference>
<evidence type="ECO:0000256" key="2">
    <source>
        <dbReference type="ARBA" id="ARBA00022614"/>
    </source>
</evidence>
<dbReference type="InterPro" id="IPR038005">
    <property type="entry name" value="RX-like_CC"/>
</dbReference>
<keyword evidence="3" id="KW-0677">Repeat</keyword>